<evidence type="ECO:0008006" key="4">
    <source>
        <dbReference type="Google" id="ProtNLM"/>
    </source>
</evidence>
<dbReference type="Proteomes" id="UP001430356">
    <property type="component" value="Unassembled WGS sequence"/>
</dbReference>
<reference evidence="2 3" key="1">
    <citation type="journal article" date="2021" name="MBio">
        <title>A New Model Trypanosomatid, Novymonas esmeraldas: Genomic Perception of Its 'Candidatus Pandoraea novymonadis' Endosymbiont.</title>
        <authorList>
            <person name="Zakharova A."/>
            <person name="Saura A."/>
            <person name="Butenko A."/>
            <person name="Podesvova L."/>
            <person name="Warmusova S."/>
            <person name="Kostygov A.Y."/>
            <person name="Nenarokova A."/>
            <person name="Lukes J."/>
            <person name="Opperdoes F.R."/>
            <person name="Yurchenko V."/>
        </authorList>
    </citation>
    <scope>NUCLEOTIDE SEQUENCE [LARGE SCALE GENOMIC DNA]</scope>
    <source>
        <strain evidence="2 3">E262AT.01</strain>
    </source>
</reference>
<feature type="coiled-coil region" evidence="1">
    <location>
        <begin position="113"/>
        <end position="157"/>
    </location>
</feature>
<dbReference type="AlphaFoldDB" id="A0AAW0EMD4"/>
<accession>A0AAW0EMD4</accession>
<keyword evidence="3" id="KW-1185">Reference proteome</keyword>
<proteinExistence type="predicted"/>
<dbReference type="PANTHER" id="PTHR38148">
    <property type="entry name" value="BAR DOMAIN-CONTAINING PROTEIN"/>
    <property type="match status" value="1"/>
</dbReference>
<name>A0AAW0EMD4_9TRYP</name>
<keyword evidence="1" id="KW-0175">Coiled coil</keyword>
<evidence type="ECO:0000313" key="2">
    <source>
        <dbReference type="EMBL" id="KAK7194321.1"/>
    </source>
</evidence>
<protein>
    <recommendedName>
        <fullName evidence="4">BAR domain-containing protein</fullName>
    </recommendedName>
</protein>
<evidence type="ECO:0000313" key="3">
    <source>
        <dbReference type="Proteomes" id="UP001430356"/>
    </source>
</evidence>
<dbReference type="InterPro" id="IPR027267">
    <property type="entry name" value="AH/BAR_dom_sf"/>
</dbReference>
<dbReference type="Gene3D" id="1.20.1270.60">
    <property type="entry name" value="Arfaptin homology (AH) domain/BAR domain"/>
    <property type="match status" value="1"/>
</dbReference>
<dbReference type="SUPFAM" id="SSF103657">
    <property type="entry name" value="BAR/IMD domain-like"/>
    <property type="match status" value="1"/>
</dbReference>
<organism evidence="2 3">
    <name type="scientific">Novymonas esmeraldas</name>
    <dbReference type="NCBI Taxonomy" id="1808958"/>
    <lineage>
        <taxon>Eukaryota</taxon>
        <taxon>Discoba</taxon>
        <taxon>Euglenozoa</taxon>
        <taxon>Kinetoplastea</taxon>
        <taxon>Metakinetoplastina</taxon>
        <taxon>Trypanosomatida</taxon>
        <taxon>Trypanosomatidae</taxon>
        <taxon>Novymonas</taxon>
    </lineage>
</organism>
<sequence>MPTDTPSDDQAALIKKLKHACSSYDTASKKYLTAVKELDGAMEAIAIAIRELSQGESNDVVRSRADSLCTAVDRHMASSSVGVSGQSKSRRVSEVAPSNGATYSFVTYMNDFTREISAAIEELKENIKVTEKAKTKHDELVSKYAKKRADVNEMETKLAKKNQGIANNPKFATKVAERDALKTQVEADDERFRATYNVMLQKRSQTLQRVVNGLQTYSVKYYTNLSRTMQS</sequence>
<comment type="caution">
    <text evidence="2">The sequence shown here is derived from an EMBL/GenBank/DDBJ whole genome shotgun (WGS) entry which is preliminary data.</text>
</comment>
<dbReference type="EMBL" id="JAECZO010000034">
    <property type="protein sequence ID" value="KAK7194321.1"/>
    <property type="molecule type" value="Genomic_DNA"/>
</dbReference>
<dbReference type="PANTHER" id="PTHR38148:SF3">
    <property type="entry name" value="BAR DOMAIN-CONTAINING PROTEIN"/>
    <property type="match status" value="1"/>
</dbReference>
<evidence type="ECO:0000256" key="1">
    <source>
        <dbReference type="SAM" id="Coils"/>
    </source>
</evidence>
<gene>
    <name evidence="2" type="ORF">NESM_000347200</name>
</gene>